<keyword evidence="3" id="KW-1185">Reference proteome</keyword>
<dbReference type="AlphaFoldDB" id="A0A7I7PD51"/>
<evidence type="ECO:0000313" key="1">
    <source>
        <dbReference type="EMBL" id="BBY06456.1"/>
    </source>
</evidence>
<reference evidence="2 3" key="1">
    <citation type="submission" date="2017-02" db="EMBL/GenBank/DDBJ databases">
        <title>The new phylogeny of genus Mycobacterium.</title>
        <authorList>
            <person name="Tortoli E."/>
            <person name="Trovato A."/>
            <person name="Cirillo D.M."/>
        </authorList>
    </citation>
    <scope>NUCLEOTIDE SEQUENCE [LARGE SCALE GENOMIC DNA]</scope>
    <source>
        <strain evidence="2 3">DSM 45145</strain>
    </source>
</reference>
<dbReference type="EMBL" id="AP022583">
    <property type="protein sequence ID" value="BBY06456.1"/>
    <property type="molecule type" value="Genomic_DNA"/>
</dbReference>
<name>A0A7I7PD51_9MYCO</name>
<accession>A0A7I7PD51</accession>
<reference evidence="1 4" key="2">
    <citation type="journal article" date="2019" name="Emerg. Microbes Infect.">
        <title>Comprehensive subspecies identification of 175 nontuberculous mycobacteria species based on 7547 genomic profiles.</title>
        <authorList>
            <person name="Matsumoto Y."/>
            <person name="Kinjo T."/>
            <person name="Motooka D."/>
            <person name="Nabeya D."/>
            <person name="Jung N."/>
            <person name="Uechi K."/>
            <person name="Horii T."/>
            <person name="Iida T."/>
            <person name="Fujita J."/>
            <person name="Nakamura S."/>
        </authorList>
    </citation>
    <scope>NUCLEOTIDE SEQUENCE [LARGE SCALE GENOMIC DNA]</scope>
    <source>
        <strain evidence="1 4">JCM 16367</strain>
    </source>
</reference>
<proteinExistence type="predicted"/>
<dbReference type="RefSeq" id="WP_083086884.1">
    <property type="nucleotide sequence ID" value="NZ_AP022583.1"/>
</dbReference>
<dbReference type="Gene3D" id="3.90.180.10">
    <property type="entry name" value="Medium-chain alcohol dehydrogenases, catalytic domain"/>
    <property type="match status" value="1"/>
</dbReference>
<evidence type="ECO:0000313" key="4">
    <source>
        <dbReference type="Proteomes" id="UP000466894"/>
    </source>
</evidence>
<dbReference type="EMBL" id="MVIC01000007">
    <property type="protein sequence ID" value="ORB16572.1"/>
    <property type="molecule type" value="Genomic_DNA"/>
</dbReference>
<dbReference type="SUPFAM" id="SSF50129">
    <property type="entry name" value="GroES-like"/>
    <property type="match status" value="1"/>
</dbReference>
<dbReference type="KEGG" id="mnv:MNVI_17740"/>
<dbReference type="InterPro" id="IPR011032">
    <property type="entry name" value="GroES-like_sf"/>
</dbReference>
<organism evidence="1 4">
    <name type="scientific">Mycobacterium noviomagense</name>
    <dbReference type="NCBI Taxonomy" id="459858"/>
    <lineage>
        <taxon>Bacteria</taxon>
        <taxon>Bacillati</taxon>
        <taxon>Actinomycetota</taxon>
        <taxon>Actinomycetes</taxon>
        <taxon>Mycobacteriales</taxon>
        <taxon>Mycobacteriaceae</taxon>
        <taxon>Mycobacterium</taxon>
    </lineage>
</organism>
<evidence type="ECO:0008006" key="5">
    <source>
        <dbReference type="Google" id="ProtNLM"/>
    </source>
</evidence>
<sequence>MWAGVLSLGNTLTTWGALFTTRMVMRMRAVVLRDGQLHVGETADPVPGQGETVLRTLSTAICASDVHVTGHPHPNGDIS</sequence>
<evidence type="ECO:0000313" key="2">
    <source>
        <dbReference type="EMBL" id="ORB16572.1"/>
    </source>
</evidence>
<protein>
    <recommendedName>
        <fullName evidence="5">Alcohol dehydrogenase</fullName>
    </recommendedName>
</protein>
<reference evidence="1" key="3">
    <citation type="submission" date="2020-02" db="EMBL/GenBank/DDBJ databases">
        <authorList>
            <person name="Matsumoto Y."/>
            <person name="Motooka D."/>
            <person name="Nakamura S."/>
        </authorList>
    </citation>
    <scope>NUCLEOTIDE SEQUENCE</scope>
    <source>
        <strain evidence="1">JCM 16367</strain>
    </source>
</reference>
<dbReference type="Proteomes" id="UP000192374">
    <property type="component" value="Unassembled WGS sequence"/>
</dbReference>
<evidence type="ECO:0000313" key="3">
    <source>
        <dbReference type="Proteomes" id="UP000192374"/>
    </source>
</evidence>
<gene>
    <name evidence="2" type="ORF">BST37_06660</name>
    <name evidence="1" type="ORF">MNVI_17740</name>
</gene>
<dbReference type="Proteomes" id="UP000466894">
    <property type="component" value="Chromosome"/>
</dbReference>